<evidence type="ECO:0000259" key="10">
    <source>
        <dbReference type="PROSITE" id="PS50090"/>
    </source>
</evidence>
<comment type="function">
    <text evidence="7">Component of the NuA4 histone acetyltransferase complex which is involved in transcriptional activation of selected genes principally by acetylation of nucleosomal histone H4 and H2A. The NuA4 complex is also involved in DNA repair.</text>
</comment>
<dbReference type="CDD" id="cd00167">
    <property type="entry name" value="SANT"/>
    <property type="match status" value="1"/>
</dbReference>
<evidence type="ECO:0000256" key="4">
    <source>
        <dbReference type="ARBA" id="ARBA00022853"/>
    </source>
</evidence>
<dbReference type="STRING" id="717646.M2MYI3"/>
<feature type="compositionally biased region" description="Basic and acidic residues" evidence="9">
    <location>
        <begin position="203"/>
        <end position="216"/>
    </location>
</feature>
<feature type="region of interest" description="Disordered" evidence="9">
    <location>
        <begin position="867"/>
        <end position="901"/>
    </location>
</feature>
<keyword evidence="13" id="KW-1185">Reference proteome</keyword>
<dbReference type="SUPFAM" id="SSF46689">
    <property type="entry name" value="Homeodomain-like"/>
    <property type="match status" value="1"/>
</dbReference>
<dbReference type="OrthoDB" id="5364245at2759"/>
<evidence type="ECO:0000256" key="7">
    <source>
        <dbReference type="ARBA" id="ARBA00025178"/>
    </source>
</evidence>
<dbReference type="GO" id="GO:0005634">
    <property type="term" value="C:nucleus"/>
    <property type="evidence" value="ECO:0007669"/>
    <property type="project" value="UniProtKB-SubCell"/>
</dbReference>
<dbReference type="InterPro" id="IPR014012">
    <property type="entry name" value="HSA_dom"/>
</dbReference>
<dbReference type="HOGENOM" id="CLU_001331_1_0_1"/>
<reference evidence="12 13" key="1">
    <citation type="journal article" date="2012" name="PLoS Pathog.">
        <title>Diverse lifestyles and strategies of plant pathogenesis encoded in the genomes of eighteen Dothideomycetes fungi.</title>
        <authorList>
            <person name="Ohm R.A."/>
            <person name="Feau N."/>
            <person name="Henrissat B."/>
            <person name="Schoch C.L."/>
            <person name="Horwitz B.A."/>
            <person name="Barry K.W."/>
            <person name="Condon B.J."/>
            <person name="Copeland A.C."/>
            <person name="Dhillon B."/>
            <person name="Glaser F."/>
            <person name="Hesse C.N."/>
            <person name="Kosti I."/>
            <person name="LaButti K."/>
            <person name="Lindquist E.A."/>
            <person name="Lucas S."/>
            <person name="Salamov A.A."/>
            <person name="Bradshaw R.E."/>
            <person name="Ciuffetti L."/>
            <person name="Hamelin R.C."/>
            <person name="Kema G.H.J."/>
            <person name="Lawrence C."/>
            <person name="Scott J.A."/>
            <person name="Spatafora J.W."/>
            <person name="Turgeon B.G."/>
            <person name="de Wit P.J.G.M."/>
            <person name="Zhong S."/>
            <person name="Goodwin S.B."/>
            <person name="Grigoriev I.V."/>
        </authorList>
    </citation>
    <scope>NUCLEOTIDE SEQUENCE [LARGE SCALE GENOMIC DNA]</scope>
    <source>
        <strain evidence="12 13">UAMH 10762</strain>
    </source>
</reference>
<dbReference type="Gene3D" id="1.10.10.60">
    <property type="entry name" value="Homeodomain-like"/>
    <property type="match status" value="1"/>
</dbReference>
<accession>M2MYI3</accession>
<dbReference type="PROSITE" id="PS50090">
    <property type="entry name" value="MYB_LIKE"/>
    <property type="match status" value="1"/>
</dbReference>
<feature type="compositionally biased region" description="Polar residues" evidence="9">
    <location>
        <begin position="1250"/>
        <end position="1265"/>
    </location>
</feature>
<evidence type="ECO:0000256" key="8">
    <source>
        <dbReference type="ARBA" id="ARBA00029670"/>
    </source>
</evidence>
<feature type="compositionally biased region" description="Pro residues" evidence="9">
    <location>
        <begin position="373"/>
        <end position="384"/>
    </location>
</feature>
<sequence>MKAAASVQHAISATDLVIEDDIILKDKLAASVEPDDASVVPVYVAPPTAEDEANFSAATRELVDLESPKRPAKTVHLPPEHVQEQRYRERKEALEEERRKSEADRPLRPSHLQMQAELASSPSSTVGAYSAATPLPPQESPDTSPDSEKAAEEIVPPPKDLQPSPEAQRAKDQHDRLLAAQKEIARKDAMGSEATPDDQLNWEAREAAAREAEEQSARQGISGLEADTTNVNEGTQAEEVIQEMQVDAAVQSLAGSQPSKNETPRSQVHDDGAASKQRAVDDDNDNITVTPRVRPTPIDTSRRQAESATATPRMTTRVSSGAMSRKSVSEIIGESPAPQSAASRLRRQDSTFEPISPMTGRPPVDVSPAIAPHTPPRPPRPSPYQTPQRSTLPAHELAALKGVAEDPDRDYLEPLFRIQAHDSPNSHTRALPELVKSAHKYLSTEDHFTTLHERMDYRILRRIYQLQNANKWSLRQMERVKEPEQAVTHLDHMMAEMKWMRKDFKSEHKMKTSVCAWLAARCADWVAADAAGRKALQIKVRSPTVKAPKLADEQPPDLDMAGESAPEDDNFPPTPKDGGVLCTSLIVEAELNEVVGKLEKAGTLGKALRTLPVVGLRFPDQQKPARPLTALSKFTEGKVLPQATGPTHKRSRYDYEDDAELLDREPAAKRLRDASELPPEDEEIALFHPDNKAIRDRLHANTAFRPPSEFNMPATTFYEFRNGSQWIWEDDQKLRKLAKEYSFNWSLIADEMKLPTQFKSAAERRTPWECFERWVELETLPAEMRKTIYFKTWFQRLEQSQQAAERRYQAQVAAIQAQAAQNGQGGQVHVPQRRRTVPSRVQKRKNTRYIWLVDAMRKLAKKREQTAFKTAEAQRNAAGRPKAPDNNVPPRQGPAPTPQELSKRRFEHDLKLAEVQRAQRQQMLQRHHEQLLQRARTVQQQGQPNGAPTQQRSSTANAPPQHPQMQANGQQQPQVNMNGQLPQQPRPALPMTTKNGHLAVPHVNAQGLPQAPMQQHGAQTAQQQQMLRIAQAQAQQRNGQYPQYPMVNGNMASPGSNMTTQQHLQHNQALLAQMSAAQQQQGHGLGQAAAVHVNGSGHQMSSASPSMPPPPTPQNQAQQQPGQLSSGLTPALIMIKNDLRAKNPQFTEDQLNTEATRRLQMQSKAQIQSTNQVRQSAMNAAAGISHHANTMHAQAYDQNQAANNGDGSASSPHANPQAAAAYANQVRARQMQQMQMMGRMQQQQQQQQQHSQSPSLAHAQLSVNGSPALAHVSPSMAPASPAMTYGVRPPSRNQTPGGGGGLQRMSSSGSVPGLNGMPGVGGMQSPGGTAMVQGSPRGMQASMAR</sequence>
<dbReference type="Pfam" id="PF07529">
    <property type="entry name" value="HSA"/>
    <property type="match status" value="1"/>
</dbReference>
<feature type="region of interest" description="Disordered" evidence="9">
    <location>
        <begin position="48"/>
        <end position="390"/>
    </location>
</feature>
<keyword evidence="3" id="KW-0227">DNA damage</keyword>
<feature type="compositionally biased region" description="Basic and acidic residues" evidence="9">
    <location>
        <begin position="78"/>
        <end position="107"/>
    </location>
</feature>
<dbReference type="PROSITE" id="PS51204">
    <property type="entry name" value="HSA"/>
    <property type="match status" value="1"/>
</dbReference>
<evidence type="ECO:0000256" key="5">
    <source>
        <dbReference type="ARBA" id="ARBA00023204"/>
    </source>
</evidence>
<proteinExistence type="inferred from homology"/>
<feature type="compositionally biased region" description="Gly residues" evidence="9">
    <location>
        <begin position="1316"/>
        <end position="1325"/>
    </location>
</feature>
<dbReference type="InterPro" id="IPR001005">
    <property type="entry name" value="SANT/Myb"/>
</dbReference>
<evidence type="ECO:0000313" key="12">
    <source>
        <dbReference type="EMBL" id="EMC91360.1"/>
    </source>
</evidence>
<feature type="compositionally biased region" description="Basic and acidic residues" evidence="9">
    <location>
        <begin position="267"/>
        <end position="281"/>
    </location>
</feature>
<dbReference type="GeneID" id="19117297"/>
<dbReference type="EMBL" id="KB445564">
    <property type="protein sequence ID" value="EMC91360.1"/>
    <property type="molecule type" value="Genomic_DNA"/>
</dbReference>
<evidence type="ECO:0000256" key="3">
    <source>
        <dbReference type="ARBA" id="ARBA00022763"/>
    </source>
</evidence>
<dbReference type="PANTHER" id="PTHR46459:SF1">
    <property type="entry name" value="E1A-BINDING PROTEIN P400"/>
    <property type="match status" value="1"/>
</dbReference>
<keyword evidence="6" id="KW-0539">Nucleus</keyword>
<feature type="domain" description="HSA" evidence="11">
    <location>
        <begin position="477"/>
        <end position="552"/>
    </location>
</feature>
<dbReference type="RefSeq" id="XP_007681475.1">
    <property type="nucleotide sequence ID" value="XM_007683285.1"/>
</dbReference>
<evidence type="ECO:0000256" key="2">
    <source>
        <dbReference type="ARBA" id="ARBA00008913"/>
    </source>
</evidence>
<evidence type="ECO:0000313" key="13">
    <source>
        <dbReference type="Proteomes" id="UP000011761"/>
    </source>
</evidence>
<dbReference type="PANTHER" id="PTHR46459">
    <property type="entry name" value="E1A-BINDING PROTEIN P400-RELATED"/>
    <property type="match status" value="1"/>
</dbReference>
<evidence type="ECO:0000256" key="6">
    <source>
        <dbReference type="ARBA" id="ARBA00023242"/>
    </source>
</evidence>
<feature type="compositionally biased region" description="Polar residues" evidence="9">
    <location>
        <begin position="118"/>
        <end position="127"/>
    </location>
</feature>
<evidence type="ECO:0000256" key="9">
    <source>
        <dbReference type="SAM" id="MobiDB-lite"/>
    </source>
</evidence>
<evidence type="ECO:0000259" key="11">
    <source>
        <dbReference type="PROSITE" id="PS51204"/>
    </source>
</evidence>
<comment type="subcellular location">
    <subcellularLocation>
        <location evidence="1">Nucleus</location>
    </subcellularLocation>
</comment>
<feature type="region of interest" description="Disordered" evidence="9">
    <location>
        <begin position="820"/>
        <end position="842"/>
    </location>
</feature>
<feature type="compositionally biased region" description="Basic and acidic residues" evidence="9">
    <location>
        <begin position="168"/>
        <end position="190"/>
    </location>
</feature>
<keyword evidence="4" id="KW-0156">Chromatin regulator</keyword>
<dbReference type="OMA" id="KQQHASH"/>
<name>M2MYI3_BAUPA</name>
<dbReference type="KEGG" id="bcom:BAUCODRAFT_79827"/>
<protein>
    <recommendedName>
        <fullName evidence="8">Vacuolar import and degradation protein 21</fullName>
    </recommendedName>
</protein>
<feature type="compositionally biased region" description="Low complexity" evidence="9">
    <location>
        <begin position="963"/>
        <end position="974"/>
    </location>
</feature>
<feature type="region of interest" description="Disordered" evidence="9">
    <location>
        <begin position="934"/>
        <end position="989"/>
    </location>
</feature>
<feature type="compositionally biased region" description="Polar residues" evidence="9">
    <location>
        <begin position="306"/>
        <end position="322"/>
    </location>
</feature>
<evidence type="ECO:0000256" key="1">
    <source>
        <dbReference type="ARBA" id="ARBA00004123"/>
    </source>
</evidence>
<feature type="region of interest" description="Disordered" evidence="9">
    <location>
        <begin position="1200"/>
        <end position="1345"/>
    </location>
</feature>
<dbReference type="Proteomes" id="UP000011761">
    <property type="component" value="Unassembled WGS sequence"/>
</dbReference>
<comment type="similarity">
    <text evidence="2">Belongs to the EAF1 family.</text>
</comment>
<dbReference type="GO" id="GO:0003682">
    <property type="term" value="F:chromatin binding"/>
    <property type="evidence" value="ECO:0007669"/>
    <property type="project" value="TreeGrafter"/>
</dbReference>
<dbReference type="Pfam" id="PF13921">
    <property type="entry name" value="Myb_DNA-bind_6"/>
    <property type="match status" value="1"/>
</dbReference>
<dbReference type="InterPro" id="IPR009057">
    <property type="entry name" value="Homeodomain-like_sf"/>
</dbReference>
<feature type="compositionally biased region" description="Low complexity" evidence="9">
    <location>
        <begin position="1200"/>
        <end position="1249"/>
    </location>
</feature>
<dbReference type="eggNOG" id="ENOG502RGMX">
    <property type="taxonomic scope" value="Eukaryota"/>
</dbReference>
<feature type="region of interest" description="Disordered" evidence="9">
    <location>
        <begin position="545"/>
        <end position="573"/>
    </location>
</feature>
<feature type="compositionally biased region" description="Low complexity" evidence="9">
    <location>
        <begin position="1114"/>
        <end position="1124"/>
    </location>
</feature>
<feature type="compositionally biased region" description="Polar residues" evidence="9">
    <location>
        <begin position="936"/>
        <end position="958"/>
    </location>
</feature>
<dbReference type="GO" id="GO:0006281">
    <property type="term" value="P:DNA repair"/>
    <property type="evidence" value="ECO:0007669"/>
    <property type="project" value="UniProtKB-KW"/>
</dbReference>
<keyword evidence="5" id="KW-0234">DNA repair</keyword>
<dbReference type="GO" id="GO:0035267">
    <property type="term" value="C:NuA4 histone acetyltransferase complex"/>
    <property type="evidence" value="ECO:0007669"/>
    <property type="project" value="TreeGrafter"/>
</dbReference>
<organism evidence="12 13">
    <name type="scientific">Baudoinia panamericana (strain UAMH 10762)</name>
    <name type="common">Angels' share fungus</name>
    <name type="synonym">Baudoinia compniacensis (strain UAMH 10762)</name>
    <dbReference type="NCBI Taxonomy" id="717646"/>
    <lineage>
        <taxon>Eukaryota</taxon>
        <taxon>Fungi</taxon>
        <taxon>Dikarya</taxon>
        <taxon>Ascomycota</taxon>
        <taxon>Pezizomycotina</taxon>
        <taxon>Dothideomycetes</taxon>
        <taxon>Dothideomycetidae</taxon>
        <taxon>Mycosphaerellales</taxon>
        <taxon>Teratosphaeriaceae</taxon>
        <taxon>Baudoinia</taxon>
    </lineage>
</organism>
<feature type="region of interest" description="Disordered" evidence="9">
    <location>
        <begin position="1095"/>
        <end position="1124"/>
    </location>
</feature>
<dbReference type="GO" id="GO:0006325">
    <property type="term" value="P:chromatin organization"/>
    <property type="evidence" value="ECO:0007669"/>
    <property type="project" value="UniProtKB-KW"/>
</dbReference>
<feature type="domain" description="Myb-like" evidence="10">
    <location>
        <begin position="718"/>
        <end position="778"/>
    </location>
</feature>
<feature type="compositionally biased region" description="Polar residues" evidence="9">
    <location>
        <begin position="253"/>
        <end position="266"/>
    </location>
</feature>
<dbReference type="SMART" id="SM00717">
    <property type="entry name" value="SANT"/>
    <property type="match status" value="1"/>
</dbReference>
<gene>
    <name evidence="12" type="ORF">BAUCODRAFT_79827</name>
</gene>
<feature type="compositionally biased region" description="Basic residues" evidence="9">
    <location>
        <begin position="831"/>
        <end position="842"/>
    </location>
</feature>